<dbReference type="EMBL" id="WCUG01000336">
    <property type="protein sequence ID" value="KAB4154990.1"/>
    <property type="molecule type" value="Genomic_DNA"/>
</dbReference>
<name>A0A6I0KF91_BACUN</name>
<dbReference type="Proteomes" id="UP000433928">
    <property type="component" value="Unassembled WGS sequence"/>
</dbReference>
<dbReference type="AlphaFoldDB" id="A0A6I0KF91"/>
<protein>
    <submittedName>
        <fullName evidence="1">Leucyl/phenylalanyl-tRNA--protein transferase</fullName>
    </submittedName>
</protein>
<proteinExistence type="predicted"/>
<dbReference type="GO" id="GO:0016740">
    <property type="term" value="F:transferase activity"/>
    <property type="evidence" value="ECO:0007669"/>
    <property type="project" value="UniProtKB-KW"/>
</dbReference>
<feature type="non-terminal residue" evidence="1">
    <location>
        <position position="23"/>
    </location>
</feature>
<organism evidence="1 2">
    <name type="scientific">Bacteroides uniformis</name>
    <dbReference type="NCBI Taxonomy" id="820"/>
    <lineage>
        <taxon>Bacteria</taxon>
        <taxon>Pseudomonadati</taxon>
        <taxon>Bacteroidota</taxon>
        <taxon>Bacteroidia</taxon>
        <taxon>Bacteroidales</taxon>
        <taxon>Bacteroidaceae</taxon>
        <taxon>Bacteroides</taxon>
    </lineage>
</organism>
<reference evidence="1 2" key="1">
    <citation type="journal article" date="2019" name="Nat. Med.">
        <title>A library of human gut bacterial isolates paired with longitudinal multiomics data enables mechanistic microbiome research.</title>
        <authorList>
            <person name="Poyet M."/>
            <person name="Groussin M."/>
            <person name="Gibbons S.M."/>
            <person name="Avila-Pacheco J."/>
            <person name="Jiang X."/>
            <person name="Kearney S.M."/>
            <person name="Perrotta A.R."/>
            <person name="Berdy B."/>
            <person name="Zhao S."/>
            <person name="Lieberman T.D."/>
            <person name="Swanson P.K."/>
            <person name="Smith M."/>
            <person name="Roesemann S."/>
            <person name="Alexander J.E."/>
            <person name="Rich S.A."/>
            <person name="Livny J."/>
            <person name="Vlamakis H."/>
            <person name="Clish C."/>
            <person name="Bullock K."/>
            <person name="Deik A."/>
            <person name="Scott J."/>
            <person name="Pierce K.A."/>
            <person name="Xavier R.J."/>
            <person name="Alm E.J."/>
        </authorList>
    </citation>
    <scope>NUCLEOTIDE SEQUENCE [LARGE SCALE GENOMIC DNA]</scope>
    <source>
        <strain evidence="1 2">BIOML-A27</strain>
    </source>
</reference>
<sequence>MVFALTDEITFPDPHYGDPDGLL</sequence>
<comment type="caution">
    <text evidence="1">The sequence shown here is derived from an EMBL/GenBank/DDBJ whole genome shotgun (WGS) entry which is preliminary data.</text>
</comment>
<accession>A0A6I0KF91</accession>
<evidence type="ECO:0000313" key="1">
    <source>
        <dbReference type="EMBL" id="KAB4154990.1"/>
    </source>
</evidence>
<keyword evidence="1" id="KW-0808">Transferase</keyword>
<gene>
    <name evidence="1" type="ORF">GAQ59_24870</name>
</gene>
<evidence type="ECO:0000313" key="2">
    <source>
        <dbReference type="Proteomes" id="UP000433928"/>
    </source>
</evidence>